<reference evidence="1 2" key="1">
    <citation type="journal article" date="2019" name="Int. J. Syst. Evol. Microbiol.">
        <title>The Global Catalogue of Microorganisms (GCM) 10K type strain sequencing project: providing services to taxonomists for standard genome sequencing and annotation.</title>
        <authorList>
            <consortium name="The Broad Institute Genomics Platform"/>
            <consortium name="The Broad Institute Genome Sequencing Center for Infectious Disease"/>
            <person name="Wu L."/>
            <person name="Ma J."/>
        </authorList>
    </citation>
    <scope>NUCLEOTIDE SEQUENCE [LARGE SCALE GENOMIC DNA]</scope>
    <source>
        <strain evidence="1 2">JCM 10671</strain>
    </source>
</reference>
<organism evidence="1 2">
    <name type="scientific">Sporichthya brevicatena</name>
    <dbReference type="NCBI Taxonomy" id="171442"/>
    <lineage>
        <taxon>Bacteria</taxon>
        <taxon>Bacillati</taxon>
        <taxon>Actinomycetota</taxon>
        <taxon>Actinomycetes</taxon>
        <taxon>Sporichthyales</taxon>
        <taxon>Sporichthyaceae</taxon>
        <taxon>Sporichthya</taxon>
    </lineage>
</organism>
<dbReference type="Proteomes" id="UP001500957">
    <property type="component" value="Unassembled WGS sequence"/>
</dbReference>
<dbReference type="InterPro" id="IPR019292">
    <property type="entry name" value="McrC"/>
</dbReference>
<dbReference type="PANTHER" id="PTHR38733:SF1">
    <property type="entry name" value="TYPE IV METHYL-DIRECTED RESTRICTION ENZYME ECOKMCRBC"/>
    <property type="match status" value="1"/>
</dbReference>
<gene>
    <name evidence="1" type="ORF">GCM10009547_35100</name>
</gene>
<keyword evidence="2" id="KW-1185">Reference proteome</keyword>
<dbReference type="PANTHER" id="PTHR38733">
    <property type="entry name" value="PROTEIN MCRC"/>
    <property type="match status" value="1"/>
</dbReference>
<name>A0ABN1H411_9ACTN</name>
<evidence type="ECO:0000313" key="1">
    <source>
        <dbReference type="EMBL" id="GAA0628444.1"/>
    </source>
</evidence>
<sequence>MTTVCLSAWSSAEATGIDAAQARALTETKAVTLTPGWAPGTWTVTASSYVGVLHVAGVEVRIRPRISVARLMFLLGYAQDPRIWRDDPVGLEHQPDLWPAMAQVFVRQAEKALERGLLQGYRVEESAQLVMRGRLREADQLRRRAGLAVPLEVRYDEYDADIAENRLLRTAAERLIRVPRLPAPAVRRLRTLVGHLAEVSRLVPGQPLPPTPPSRLNARYLPALTLARMVLRARSVDVRDRGVHASGFLVNMNAVFEDFVTVALTEALARHGGRCVPQDVAHPLDVARRIAVQPDLVRYGPDGRPQAVVDAKYKSESPSGYPYADVYQLLAYCTALNVPVGHLVYAEGGSAPDDVVVRNVSVTIRRHALDLARPVPELLAQVTDIADAVAGDG</sequence>
<dbReference type="RefSeq" id="WP_344607126.1">
    <property type="nucleotide sequence ID" value="NZ_BAAAHE010000032.1"/>
</dbReference>
<evidence type="ECO:0000313" key="2">
    <source>
        <dbReference type="Proteomes" id="UP001500957"/>
    </source>
</evidence>
<comment type="caution">
    <text evidence="1">The sequence shown here is derived from an EMBL/GenBank/DDBJ whole genome shotgun (WGS) entry which is preliminary data.</text>
</comment>
<dbReference type="Pfam" id="PF10117">
    <property type="entry name" value="McrBC"/>
    <property type="match status" value="1"/>
</dbReference>
<protein>
    <submittedName>
        <fullName evidence="1">McrBC 5-methylcytosine restriction system component</fullName>
    </submittedName>
</protein>
<accession>A0ABN1H411</accession>
<dbReference type="EMBL" id="BAAAHE010000032">
    <property type="protein sequence ID" value="GAA0628444.1"/>
    <property type="molecule type" value="Genomic_DNA"/>
</dbReference>
<proteinExistence type="predicted"/>